<feature type="region of interest" description="Disordered" evidence="1">
    <location>
        <begin position="418"/>
        <end position="449"/>
    </location>
</feature>
<keyword evidence="3" id="KW-1185">Reference proteome</keyword>
<accession>A0AA39CPR3</accession>
<gene>
    <name evidence="2" type="ORF">H2204_014084</name>
</gene>
<dbReference type="EMBL" id="JAPDRN010000172">
    <property type="protein sequence ID" value="KAJ9616090.1"/>
    <property type="molecule type" value="Genomic_DNA"/>
</dbReference>
<organism evidence="2 3">
    <name type="scientific">Knufia peltigerae</name>
    <dbReference type="NCBI Taxonomy" id="1002370"/>
    <lineage>
        <taxon>Eukaryota</taxon>
        <taxon>Fungi</taxon>
        <taxon>Dikarya</taxon>
        <taxon>Ascomycota</taxon>
        <taxon>Pezizomycotina</taxon>
        <taxon>Eurotiomycetes</taxon>
        <taxon>Chaetothyriomycetidae</taxon>
        <taxon>Chaetothyriales</taxon>
        <taxon>Trichomeriaceae</taxon>
        <taxon>Knufia</taxon>
    </lineage>
</organism>
<feature type="compositionally biased region" description="Basic and acidic residues" evidence="1">
    <location>
        <begin position="47"/>
        <end position="73"/>
    </location>
</feature>
<evidence type="ECO:0000313" key="3">
    <source>
        <dbReference type="Proteomes" id="UP001172681"/>
    </source>
</evidence>
<sequence length="449" mass="50607">MGLIRNAIGSALAPPDMNNGMNGRKMQLLGPNTSSSSSSSSSYNSRQPRDGVYEQDYRSDYRSSSYDSRDNRRQYQQRGRYRNEDEGYHSDRRPYSPPERRTSPKETYQQYSPKRKPKYEYREEEEVDAPPSYSLHPDPSPARSAGYYNEDGGRRDLTDNDSAYQDAYRQEYSYLQSRSMDQVSSRSGPGRDMDQNFRPLALPQIDYQDGSPFLRGYSDELRYYGVTERVYFEALDAINVARIPNPENQIFQKGAGIAGFFVPGAAAIGLMAGQVGVGLASHFGHASLVNRVLSKVNLEIFVPNGLEICICNAKDVDGELGLSQYDAQRRFIPGPYPQDRVAAYGGLLAPLTKVLPPVENAGRHDPLAGIGNFLNNRATQKKVRKAQKREAKGKDKKMNRLEGSVQWIMVRQASPGAVEHWQKTLNQSDRELEQDQAQETASRRRGHSF</sequence>
<dbReference type="Proteomes" id="UP001172681">
    <property type="component" value="Unassembled WGS sequence"/>
</dbReference>
<feature type="region of interest" description="Disordered" evidence="1">
    <location>
        <begin position="1"/>
        <end position="161"/>
    </location>
</feature>
<feature type="compositionally biased region" description="Basic and acidic residues" evidence="1">
    <location>
        <begin position="81"/>
        <end position="104"/>
    </location>
</feature>
<evidence type="ECO:0000313" key="2">
    <source>
        <dbReference type="EMBL" id="KAJ9616090.1"/>
    </source>
</evidence>
<protein>
    <submittedName>
        <fullName evidence="2">Uncharacterized protein</fullName>
    </submittedName>
</protein>
<proteinExistence type="predicted"/>
<comment type="caution">
    <text evidence="2">The sequence shown here is derived from an EMBL/GenBank/DDBJ whole genome shotgun (WGS) entry which is preliminary data.</text>
</comment>
<reference evidence="2" key="1">
    <citation type="submission" date="2022-10" db="EMBL/GenBank/DDBJ databases">
        <title>Culturing micro-colonial fungi from biological soil crusts in the Mojave desert and describing Neophaeococcomyces mojavensis, and introducing the new genera and species Taxawa tesnikishii.</title>
        <authorList>
            <person name="Kurbessoian T."/>
            <person name="Stajich J.E."/>
        </authorList>
    </citation>
    <scope>NUCLEOTIDE SEQUENCE</scope>
    <source>
        <strain evidence="2">TK_35</strain>
    </source>
</reference>
<name>A0AA39CPR3_9EURO</name>
<dbReference type="AlphaFoldDB" id="A0AA39CPR3"/>
<evidence type="ECO:0000256" key="1">
    <source>
        <dbReference type="SAM" id="MobiDB-lite"/>
    </source>
</evidence>